<dbReference type="AlphaFoldDB" id="A0A657Q393"/>
<dbReference type="PANTHER" id="PTHR40072:SF1">
    <property type="entry name" value="MOLYBDOPTERIN-GUANINE DINUCLEOTIDE BIOSYNTHESIS ADAPTER PROTEIN"/>
    <property type="match status" value="1"/>
</dbReference>
<comment type="caution">
    <text evidence="2">The sequence shown here is derived from an EMBL/GenBank/DDBJ whole genome shotgun (WGS) entry which is preliminary data.</text>
</comment>
<proteinExistence type="predicted"/>
<dbReference type="EMBL" id="PQCO01000257">
    <property type="protein sequence ID" value="PUD99487.1"/>
    <property type="molecule type" value="Genomic_DNA"/>
</dbReference>
<dbReference type="FunFam" id="3.40.50.300:FF:000920">
    <property type="entry name" value="Molybdopterin-guanine dinucleotide biosynthesis protein B"/>
    <property type="match status" value="1"/>
</dbReference>
<dbReference type="InterPro" id="IPR027417">
    <property type="entry name" value="P-loop_NTPase"/>
</dbReference>
<dbReference type="InterPro" id="IPR052539">
    <property type="entry name" value="MGD_biosynthesis_adapter"/>
</dbReference>
<dbReference type="GO" id="GO:0005525">
    <property type="term" value="F:GTP binding"/>
    <property type="evidence" value="ECO:0007669"/>
    <property type="project" value="InterPro"/>
</dbReference>
<dbReference type="SUPFAM" id="SSF52540">
    <property type="entry name" value="P-loop containing nucleoside triphosphate hydrolases"/>
    <property type="match status" value="1"/>
</dbReference>
<dbReference type="GO" id="GO:0006777">
    <property type="term" value="P:Mo-molybdopterin cofactor biosynthetic process"/>
    <property type="evidence" value="ECO:0007669"/>
    <property type="project" value="InterPro"/>
</dbReference>
<dbReference type="NCBIfam" id="TIGR00176">
    <property type="entry name" value="mobB"/>
    <property type="match status" value="1"/>
</dbReference>
<dbReference type="NCBIfam" id="NF008021">
    <property type="entry name" value="PRK10751.1"/>
    <property type="match status" value="1"/>
</dbReference>
<name>A0A657Q393_9GAMM</name>
<accession>A0A657Q393</accession>
<gene>
    <name evidence="2" type="ORF">C3L24_10885</name>
</gene>
<dbReference type="Proteomes" id="UP000250928">
    <property type="component" value="Unassembled WGS sequence"/>
</dbReference>
<evidence type="ECO:0000259" key="1">
    <source>
        <dbReference type="Pfam" id="PF03205"/>
    </source>
</evidence>
<feature type="domain" description="Molybdopterin-guanine dinucleotide biosynthesis protein B (MobB)" evidence="1">
    <location>
        <begin position="8"/>
        <end position="142"/>
    </location>
</feature>
<dbReference type="InterPro" id="IPR004435">
    <property type="entry name" value="MobB_dom"/>
</dbReference>
<dbReference type="CDD" id="cd03116">
    <property type="entry name" value="MobB"/>
    <property type="match status" value="1"/>
</dbReference>
<evidence type="ECO:0000313" key="2">
    <source>
        <dbReference type="EMBL" id="PUD99487.1"/>
    </source>
</evidence>
<sequence>MVTASIPVLGFAAYSGTGKTTLLKRLLPLLRARGLRVGMIKHAHHDFDIDTPGKDSYELRKAGAAEMLIASGRRWALMVETPREGDPLLQEMLDRLDQRHLDLVLVEGFKHEPFPKIELHRPALGKPLLFPEDREVIAVASDSDPGRPVGLPLLDLNDVPAMAEFIWRDFLGREALAQS</sequence>
<protein>
    <submittedName>
        <fullName evidence="2">Molybdopterin-guanine dinucleotide biosynthesis protein B</fullName>
    </submittedName>
</protein>
<organism evidence="2 3">
    <name type="scientific">Candidatus Sedimenticola endophacoides</name>
    <dbReference type="NCBI Taxonomy" id="2548426"/>
    <lineage>
        <taxon>Bacteria</taxon>
        <taxon>Pseudomonadati</taxon>
        <taxon>Pseudomonadota</taxon>
        <taxon>Gammaproteobacteria</taxon>
        <taxon>Chromatiales</taxon>
        <taxon>Sedimenticolaceae</taxon>
        <taxon>Sedimenticola</taxon>
    </lineage>
</organism>
<reference evidence="2 3" key="1">
    <citation type="submission" date="2018-01" db="EMBL/GenBank/DDBJ databases">
        <title>Novel co-symbiosis in the lucinid bivalve Phacoides pectinatus.</title>
        <authorList>
            <person name="Lim S.J."/>
            <person name="Davis B.G."/>
            <person name="Gill D.E."/>
            <person name="Engel A.S."/>
            <person name="Anderson L.C."/>
            <person name="Campbell B.J."/>
        </authorList>
    </citation>
    <scope>NUCLEOTIDE SEQUENCE [LARGE SCALE GENOMIC DNA]</scope>
    <source>
        <strain evidence="2">N3_P5</strain>
    </source>
</reference>
<dbReference type="Pfam" id="PF03205">
    <property type="entry name" value="MobB"/>
    <property type="match status" value="1"/>
</dbReference>
<dbReference type="Gene3D" id="3.40.50.300">
    <property type="entry name" value="P-loop containing nucleotide triphosphate hydrolases"/>
    <property type="match status" value="1"/>
</dbReference>
<evidence type="ECO:0000313" key="3">
    <source>
        <dbReference type="Proteomes" id="UP000250928"/>
    </source>
</evidence>
<dbReference type="PANTHER" id="PTHR40072">
    <property type="entry name" value="MOLYBDOPTERIN-GUANINE DINUCLEOTIDE BIOSYNTHESIS ADAPTER PROTEIN-RELATED"/>
    <property type="match status" value="1"/>
</dbReference>